<dbReference type="SUPFAM" id="SSF51735">
    <property type="entry name" value="NAD(P)-binding Rossmann-fold domains"/>
    <property type="match status" value="1"/>
</dbReference>
<keyword evidence="5" id="KW-1185">Reference proteome</keyword>
<gene>
    <name evidence="4" type="ORF">EIP91_006001</name>
</gene>
<dbReference type="InterPro" id="IPR036291">
    <property type="entry name" value="NAD(P)-bd_dom_sf"/>
</dbReference>
<keyword evidence="1" id="KW-0560">Oxidoreductase</keyword>
<dbReference type="Proteomes" id="UP000292702">
    <property type="component" value="Unassembled WGS sequence"/>
</dbReference>
<name>A0A4V2MVR7_9APHY</name>
<comment type="similarity">
    <text evidence="2">Belongs to the NAD(P)-dependent epimerase/dehydratase family. Dihydroflavonol-4-reductase subfamily.</text>
</comment>
<dbReference type="STRING" id="92696.A0A4V2MVR7"/>
<organism evidence="4 5">
    <name type="scientific">Steccherinum ochraceum</name>
    <dbReference type="NCBI Taxonomy" id="92696"/>
    <lineage>
        <taxon>Eukaryota</taxon>
        <taxon>Fungi</taxon>
        <taxon>Dikarya</taxon>
        <taxon>Basidiomycota</taxon>
        <taxon>Agaricomycotina</taxon>
        <taxon>Agaricomycetes</taxon>
        <taxon>Polyporales</taxon>
        <taxon>Steccherinaceae</taxon>
        <taxon>Steccherinum</taxon>
    </lineage>
</organism>
<evidence type="ECO:0000256" key="1">
    <source>
        <dbReference type="ARBA" id="ARBA00023002"/>
    </source>
</evidence>
<dbReference type="Pfam" id="PF01370">
    <property type="entry name" value="Epimerase"/>
    <property type="match status" value="1"/>
</dbReference>
<sequence length="225" mass="25099">MSLPRFKLVTGATGCVGAHVVDELLRRGHRVRATTRSIAKGEEMRRTRPTAADRLEFVLVGNFAAGCFDEAARGVDGIFHCAAPVATTFENPEQDAIIPAIEGVKAVLSAATQEPDRTPIWVDVRDLAYAHVEALFKPEAGGRRFLVSAPEKFSHQLVADITRREFDWARDIVRMGEEGKPLPPSFKYDGETAGRFFGIEYRSFRECIIDAMRQFREISQRESGE</sequence>
<dbReference type="AlphaFoldDB" id="A0A4V2MVR7"/>
<evidence type="ECO:0000256" key="2">
    <source>
        <dbReference type="ARBA" id="ARBA00023445"/>
    </source>
</evidence>
<dbReference type="PANTHER" id="PTHR10366">
    <property type="entry name" value="NAD DEPENDENT EPIMERASE/DEHYDRATASE"/>
    <property type="match status" value="1"/>
</dbReference>
<reference evidence="4 5" key="1">
    <citation type="submission" date="2018-11" db="EMBL/GenBank/DDBJ databases">
        <title>Genome assembly of Steccherinum ochraceum LE-BIN_3174, the white-rot fungus of the Steccherinaceae family (The Residual Polyporoid clade, Polyporales, Basidiomycota).</title>
        <authorList>
            <person name="Fedorova T.V."/>
            <person name="Glazunova O.A."/>
            <person name="Landesman E.O."/>
            <person name="Moiseenko K.V."/>
            <person name="Psurtseva N.V."/>
            <person name="Savinova O.S."/>
            <person name="Shakhova N.V."/>
            <person name="Tyazhelova T.V."/>
            <person name="Vasina D.V."/>
        </authorList>
    </citation>
    <scope>NUCLEOTIDE SEQUENCE [LARGE SCALE GENOMIC DNA]</scope>
    <source>
        <strain evidence="4 5">LE-BIN_3174</strain>
    </source>
</reference>
<dbReference type="OrthoDB" id="2735536at2759"/>
<evidence type="ECO:0000313" key="4">
    <source>
        <dbReference type="EMBL" id="TCD63097.1"/>
    </source>
</evidence>
<evidence type="ECO:0000313" key="5">
    <source>
        <dbReference type="Proteomes" id="UP000292702"/>
    </source>
</evidence>
<dbReference type="Gene3D" id="3.40.50.720">
    <property type="entry name" value="NAD(P)-binding Rossmann-like Domain"/>
    <property type="match status" value="2"/>
</dbReference>
<dbReference type="InterPro" id="IPR001509">
    <property type="entry name" value="Epimerase_deHydtase"/>
</dbReference>
<evidence type="ECO:0000259" key="3">
    <source>
        <dbReference type="Pfam" id="PF01370"/>
    </source>
</evidence>
<feature type="domain" description="NAD-dependent epimerase/dehydratase" evidence="3">
    <location>
        <begin position="8"/>
        <end position="111"/>
    </location>
</feature>
<accession>A0A4V2MVR7</accession>
<dbReference type="PANTHER" id="PTHR10366:SF564">
    <property type="entry name" value="STEROL-4-ALPHA-CARBOXYLATE 3-DEHYDROGENASE, DECARBOXYLATING"/>
    <property type="match status" value="1"/>
</dbReference>
<proteinExistence type="inferred from homology"/>
<dbReference type="GO" id="GO:0016616">
    <property type="term" value="F:oxidoreductase activity, acting on the CH-OH group of donors, NAD or NADP as acceptor"/>
    <property type="evidence" value="ECO:0007669"/>
    <property type="project" value="TreeGrafter"/>
</dbReference>
<comment type="caution">
    <text evidence="4">The sequence shown here is derived from an EMBL/GenBank/DDBJ whole genome shotgun (WGS) entry which is preliminary data.</text>
</comment>
<protein>
    <recommendedName>
        <fullName evidence="3">NAD-dependent epimerase/dehydratase domain-containing protein</fullName>
    </recommendedName>
</protein>
<dbReference type="EMBL" id="RWJN01000322">
    <property type="protein sequence ID" value="TCD63097.1"/>
    <property type="molecule type" value="Genomic_DNA"/>
</dbReference>
<dbReference type="InterPro" id="IPR050425">
    <property type="entry name" value="NAD(P)_dehydrat-like"/>
</dbReference>